<dbReference type="GO" id="GO:0003677">
    <property type="term" value="F:DNA binding"/>
    <property type="evidence" value="ECO:0007669"/>
    <property type="project" value="UniProtKB-KW"/>
</dbReference>
<evidence type="ECO:0000313" key="7">
    <source>
        <dbReference type="EMBL" id="GAV79719.1"/>
    </source>
</evidence>
<dbReference type="PROSITE" id="PS51005">
    <property type="entry name" value="NAC"/>
    <property type="match status" value="1"/>
</dbReference>
<dbReference type="InterPro" id="IPR036093">
    <property type="entry name" value="NAC_dom_sf"/>
</dbReference>
<dbReference type="Proteomes" id="UP000187406">
    <property type="component" value="Unassembled WGS sequence"/>
</dbReference>
<protein>
    <submittedName>
        <fullName evidence="7">NAM domain-containing protein</fullName>
    </submittedName>
</protein>
<comment type="subcellular location">
    <subcellularLocation>
        <location evidence="1">Nucleus</location>
    </subcellularLocation>
</comment>
<organism evidence="7 8">
    <name type="scientific">Cephalotus follicularis</name>
    <name type="common">Albany pitcher plant</name>
    <dbReference type="NCBI Taxonomy" id="3775"/>
    <lineage>
        <taxon>Eukaryota</taxon>
        <taxon>Viridiplantae</taxon>
        <taxon>Streptophyta</taxon>
        <taxon>Embryophyta</taxon>
        <taxon>Tracheophyta</taxon>
        <taxon>Spermatophyta</taxon>
        <taxon>Magnoliopsida</taxon>
        <taxon>eudicotyledons</taxon>
        <taxon>Gunneridae</taxon>
        <taxon>Pentapetalae</taxon>
        <taxon>rosids</taxon>
        <taxon>fabids</taxon>
        <taxon>Oxalidales</taxon>
        <taxon>Cephalotaceae</taxon>
        <taxon>Cephalotus</taxon>
    </lineage>
</organism>
<sequence>MDHNVGRRFSPDNEELINYYLRLKLLGLHEVVDDMIAEVDFFKHEPWDLPALSAIKGNDQVWYFIYKLDRYPNGTQVKRKTRTGYWKVTSKDRIVLNRDSTKEIGIKKILTYYIGGVFEGVKTNWIIHEYHPTAPDFPNPGPYVICRLKEKADEKADEDEVK</sequence>
<dbReference type="InterPro" id="IPR003441">
    <property type="entry name" value="NAC-dom"/>
</dbReference>
<evidence type="ECO:0000313" key="8">
    <source>
        <dbReference type="Proteomes" id="UP000187406"/>
    </source>
</evidence>
<keyword evidence="5" id="KW-0539">Nucleus</keyword>
<keyword evidence="8" id="KW-1185">Reference proteome</keyword>
<evidence type="ECO:0000259" key="6">
    <source>
        <dbReference type="PROSITE" id="PS51005"/>
    </source>
</evidence>
<dbReference type="SUPFAM" id="SSF101941">
    <property type="entry name" value="NAC domain"/>
    <property type="match status" value="1"/>
</dbReference>
<dbReference type="STRING" id="3775.A0A1Q3CHN1"/>
<evidence type="ECO:0000256" key="5">
    <source>
        <dbReference type="ARBA" id="ARBA00023242"/>
    </source>
</evidence>
<dbReference type="GO" id="GO:0006355">
    <property type="term" value="P:regulation of DNA-templated transcription"/>
    <property type="evidence" value="ECO:0007669"/>
    <property type="project" value="InterPro"/>
</dbReference>
<dbReference type="EMBL" id="BDDD01002029">
    <property type="protein sequence ID" value="GAV79719.1"/>
    <property type="molecule type" value="Genomic_DNA"/>
</dbReference>
<proteinExistence type="predicted"/>
<dbReference type="InParanoid" id="A0A1Q3CHN1"/>
<keyword evidence="3" id="KW-0238">DNA-binding</keyword>
<dbReference type="Gene3D" id="2.170.150.80">
    <property type="entry name" value="NAC domain"/>
    <property type="match status" value="1"/>
</dbReference>
<evidence type="ECO:0000256" key="1">
    <source>
        <dbReference type="ARBA" id="ARBA00004123"/>
    </source>
</evidence>
<dbReference type="Pfam" id="PF02365">
    <property type="entry name" value="NAM"/>
    <property type="match status" value="1"/>
</dbReference>
<evidence type="ECO:0000256" key="2">
    <source>
        <dbReference type="ARBA" id="ARBA00023015"/>
    </source>
</evidence>
<keyword evidence="2" id="KW-0805">Transcription regulation</keyword>
<name>A0A1Q3CHN1_CEPFO</name>
<feature type="domain" description="NAC" evidence="6">
    <location>
        <begin position="3"/>
        <end position="151"/>
    </location>
</feature>
<reference evidence="8" key="1">
    <citation type="submission" date="2016-04" db="EMBL/GenBank/DDBJ databases">
        <title>Cephalotus genome sequencing.</title>
        <authorList>
            <person name="Fukushima K."/>
            <person name="Hasebe M."/>
            <person name="Fang X."/>
        </authorList>
    </citation>
    <scope>NUCLEOTIDE SEQUENCE [LARGE SCALE GENOMIC DNA]</scope>
    <source>
        <strain evidence="8">cv. St1</strain>
    </source>
</reference>
<keyword evidence="4" id="KW-0804">Transcription</keyword>
<dbReference type="OrthoDB" id="737278at2759"/>
<dbReference type="GO" id="GO:0005634">
    <property type="term" value="C:nucleus"/>
    <property type="evidence" value="ECO:0007669"/>
    <property type="project" value="UniProtKB-SubCell"/>
</dbReference>
<evidence type="ECO:0000256" key="3">
    <source>
        <dbReference type="ARBA" id="ARBA00023125"/>
    </source>
</evidence>
<gene>
    <name evidence="7" type="ORF">CFOL_v3_23182</name>
</gene>
<accession>A0A1Q3CHN1</accession>
<evidence type="ECO:0000256" key="4">
    <source>
        <dbReference type="ARBA" id="ARBA00023163"/>
    </source>
</evidence>
<dbReference type="AlphaFoldDB" id="A0A1Q3CHN1"/>
<comment type="caution">
    <text evidence="7">The sequence shown here is derived from an EMBL/GenBank/DDBJ whole genome shotgun (WGS) entry which is preliminary data.</text>
</comment>
<dbReference type="PANTHER" id="PTHR31989">
    <property type="entry name" value="NAC DOMAIN-CONTAINING PROTEIN 82-RELATED"/>
    <property type="match status" value="1"/>
</dbReference>